<feature type="region of interest" description="Disordered" evidence="1">
    <location>
        <begin position="41"/>
        <end position="145"/>
    </location>
</feature>
<reference evidence="4" key="1">
    <citation type="journal article" date="2016" name="Nature">
        <title>The genome of the seagrass Zostera marina reveals angiosperm adaptation to the sea.</title>
        <authorList>
            <person name="Olsen J.L."/>
            <person name="Rouze P."/>
            <person name="Verhelst B."/>
            <person name="Lin Y.-C."/>
            <person name="Bayer T."/>
            <person name="Collen J."/>
            <person name="Dattolo E."/>
            <person name="De Paoli E."/>
            <person name="Dittami S."/>
            <person name="Maumus F."/>
            <person name="Michel G."/>
            <person name="Kersting A."/>
            <person name="Lauritano C."/>
            <person name="Lohaus R."/>
            <person name="Toepel M."/>
            <person name="Tonon T."/>
            <person name="Vanneste K."/>
            <person name="Amirebrahimi M."/>
            <person name="Brakel J."/>
            <person name="Bostroem C."/>
            <person name="Chovatia M."/>
            <person name="Grimwood J."/>
            <person name="Jenkins J.W."/>
            <person name="Jueterbock A."/>
            <person name="Mraz A."/>
            <person name="Stam W.T."/>
            <person name="Tice H."/>
            <person name="Bornberg-Bauer E."/>
            <person name="Green P.J."/>
            <person name="Pearson G.A."/>
            <person name="Procaccini G."/>
            <person name="Duarte C.M."/>
            <person name="Schmutz J."/>
            <person name="Reusch T.B.H."/>
            <person name="Van de Peer Y."/>
        </authorList>
    </citation>
    <scope>NUCLEOTIDE SEQUENCE [LARGE SCALE GENOMIC DNA]</scope>
    <source>
        <strain evidence="4">cv. Finnish</strain>
    </source>
</reference>
<proteinExistence type="predicted"/>
<evidence type="ECO:0000313" key="4">
    <source>
        <dbReference type="Proteomes" id="UP000036987"/>
    </source>
</evidence>
<comment type="caution">
    <text evidence="3">The sequence shown here is derived from an EMBL/GenBank/DDBJ whole genome shotgun (WGS) entry which is preliminary data.</text>
</comment>
<dbReference type="PANTHER" id="PTHR33210:SF18">
    <property type="entry name" value="PROTODERMAL FACTOR 1"/>
    <property type="match status" value="1"/>
</dbReference>
<dbReference type="EMBL" id="LFYR01001927">
    <property type="protein sequence ID" value="KMZ58455.1"/>
    <property type="molecule type" value="Genomic_DNA"/>
</dbReference>
<dbReference type="InterPro" id="IPR039923">
    <property type="entry name" value="Protodermal_1"/>
</dbReference>
<feature type="compositionally biased region" description="Low complexity" evidence="1">
    <location>
        <begin position="103"/>
        <end position="142"/>
    </location>
</feature>
<feature type="chain" id="PRO_5005526991" description="Protodermal factor 1" evidence="2">
    <location>
        <begin position="28"/>
        <end position="258"/>
    </location>
</feature>
<evidence type="ECO:0000313" key="3">
    <source>
        <dbReference type="EMBL" id="KMZ58455.1"/>
    </source>
</evidence>
<dbReference type="OMA" id="KHVDPSP"/>
<gene>
    <name evidence="3" type="ORF">ZOSMA_76G00110</name>
</gene>
<organism evidence="3 4">
    <name type="scientific">Zostera marina</name>
    <name type="common">Eelgrass</name>
    <dbReference type="NCBI Taxonomy" id="29655"/>
    <lineage>
        <taxon>Eukaryota</taxon>
        <taxon>Viridiplantae</taxon>
        <taxon>Streptophyta</taxon>
        <taxon>Embryophyta</taxon>
        <taxon>Tracheophyta</taxon>
        <taxon>Spermatophyta</taxon>
        <taxon>Magnoliopsida</taxon>
        <taxon>Liliopsida</taxon>
        <taxon>Zosteraceae</taxon>
        <taxon>Zostera</taxon>
    </lineage>
</organism>
<keyword evidence="4" id="KW-1185">Reference proteome</keyword>
<dbReference type="STRING" id="29655.A0A0K9NR43"/>
<dbReference type="PANTHER" id="PTHR33210">
    <property type="entry name" value="PROTODERMAL FACTOR 1"/>
    <property type="match status" value="1"/>
</dbReference>
<evidence type="ECO:0008006" key="5">
    <source>
        <dbReference type="Google" id="ProtNLM"/>
    </source>
</evidence>
<protein>
    <recommendedName>
        <fullName evidence="5">Protodermal factor 1</fullName>
    </recommendedName>
</protein>
<dbReference type="AlphaFoldDB" id="A0A0K9NR43"/>
<evidence type="ECO:0000256" key="2">
    <source>
        <dbReference type="SAM" id="SignalP"/>
    </source>
</evidence>
<sequence length="258" mass="27093">MKPCVVSLFVIAAISLQIILVAPLVCGRTLQDFDDQKAYYHNSPPKTSHSGSHSSHSKGSSFPSPPHQGGCAKTPSHSSSSSTPKPRDGSYGTPTTPSHGSRSATTPATTPPTSSHATTPTTPSHSTTPSTPSHTTTPATPSIPGFPSITATCDFWRTHPSMIFGILGQWSNIGNLFGFPATSIFGRNPSVPQALGNARNDGYGALFREGTASLLNSMANPSFPLTTQVVRDRFNQALSSEKTASAEAQRFRLANEGA</sequence>
<feature type="compositionally biased region" description="Low complexity" evidence="1">
    <location>
        <begin position="43"/>
        <end position="62"/>
    </location>
</feature>
<feature type="signal peptide" evidence="2">
    <location>
        <begin position="1"/>
        <end position="27"/>
    </location>
</feature>
<dbReference type="Proteomes" id="UP000036987">
    <property type="component" value="Unassembled WGS sequence"/>
</dbReference>
<accession>A0A0K9NR43</accession>
<keyword evidence="2" id="KW-0732">Signal</keyword>
<evidence type="ECO:0000256" key="1">
    <source>
        <dbReference type="SAM" id="MobiDB-lite"/>
    </source>
</evidence>
<name>A0A0K9NR43_ZOSMR</name>
<feature type="compositionally biased region" description="Polar residues" evidence="1">
    <location>
        <begin position="92"/>
        <end position="102"/>
    </location>
</feature>
<dbReference type="OrthoDB" id="696797at2759"/>